<dbReference type="HOGENOM" id="CLU_242745_0_0_1"/>
<dbReference type="Proteomes" id="UP000011082">
    <property type="component" value="Unassembled WGS sequence"/>
</dbReference>
<reference evidence="3" key="1">
    <citation type="submission" date="2011-05" db="EMBL/GenBank/DDBJ databases">
        <title>The genome sequence of Vittaforma corneae strain ATCC 50505.</title>
        <authorList>
            <consortium name="The Broad Institute Genome Sequencing Platform"/>
            <person name="Cuomo C."/>
            <person name="Didier E."/>
            <person name="Bowers L."/>
            <person name="Young S.K."/>
            <person name="Zeng Q."/>
            <person name="Gargeya S."/>
            <person name="Fitzgerald M."/>
            <person name="Haas B."/>
            <person name="Abouelleil A."/>
            <person name="Alvarado L."/>
            <person name="Arachchi H.M."/>
            <person name="Berlin A."/>
            <person name="Chapman S.B."/>
            <person name="Gearin G."/>
            <person name="Goldberg J."/>
            <person name="Griggs A."/>
            <person name="Gujja S."/>
            <person name="Hansen M."/>
            <person name="Heiman D."/>
            <person name="Howarth C."/>
            <person name="Larimer J."/>
            <person name="Lui A."/>
            <person name="MacDonald P.J.P."/>
            <person name="McCowen C."/>
            <person name="Montmayeur A."/>
            <person name="Murphy C."/>
            <person name="Neiman D."/>
            <person name="Pearson M."/>
            <person name="Priest M."/>
            <person name="Roberts A."/>
            <person name="Saif S."/>
            <person name="Shea T."/>
            <person name="Sisk P."/>
            <person name="Stolte C."/>
            <person name="Sykes S."/>
            <person name="Wortman J."/>
            <person name="Nusbaum C."/>
            <person name="Birren B."/>
        </authorList>
    </citation>
    <scope>NUCLEOTIDE SEQUENCE [LARGE SCALE GENOMIC DNA]</scope>
    <source>
        <strain evidence="3">ATCC 50505</strain>
    </source>
</reference>
<accession>L2GMT4</accession>
<feature type="transmembrane region" description="Helical" evidence="1">
    <location>
        <begin position="21"/>
        <end position="40"/>
    </location>
</feature>
<dbReference type="RefSeq" id="XP_007604218.1">
    <property type="nucleotide sequence ID" value="XM_007604156.1"/>
</dbReference>
<dbReference type="EMBL" id="JH370134">
    <property type="protein sequence ID" value="ELA42126.1"/>
    <property type="molecule type" value="Genomic_DNA"/>
</dbReference>
<name>L2GMT4_VITCO</name>
<dbReference type="VEuPathDB" id="MicrosporidiaDB:VICG_00767"/>
<dbReference type="InParanoid" id="L2GMT4"/>
<gene>
    <name evidence="2" type="ORF">VICG_00767</name>
</gene>
<evidence type="ECO:0000313" key="3">
    <source>
        <dbReference type="Proteomes" id="UP000011082"/>
    </source>
</evidence>
<evidence type="ECO:0000313" key="2">
    <source>
        <dbReference type="EMBL" id="ELA42126.1"/>
    </source>
</evidence>
<proteinExistence type="predicted"/>
<sequence length="1643" mass="188526">MPLIIQRKSSKFTLKKRYITLLCIIISFSIMLYRAYYVVYHFRALRLGKLALEQVNIIKKPENNVKNKTGGPLYIEVTMNVSKCTCPVFLEMSDINGALFLDEKSYDSSAESLRIAISNIKFDKQKPFIFKAVLEFTNVSFNTPILDLYSLDFSIEVSFLIRARFCFLPLCFPKILRRKKSELLIKGGDSVNPSFLSMRLHKLNDIPCIQLGIKKKFFSILNSDSKFTFNVGCIKLSFDGIASFSILVTSFSTEDYLIKNDTRVVSSFEYLTNIIPGEQLSNTEDPDDSIVFYFINIPLYNFGNFMDIPQLLKKLNNTRGKKLLRLSAVSVLMGGPDVPDLFLSDTVKRYERVGFDVDDNLSSKTIKYAKIDEQVVEGCILKDLNKIPKDQPLFIEGWRPSKLFIFSVPSEKTANTSKTSEKNQLNEMTVNDDVSQSALHCLKLWIRDWTIHSDKFSFNTALNKDHPIYALFERLFSEEHWFVDFFNIESSVKLTVNLNGIKYLEISISFPKHKQTSLAFEDDKQSVLDEVLSEQNIIFDDVLLISVKILQKFILKKDDIKSLKIVPSEILVGEHRIIPPDLFYISIDYPHSINIASLSGDVFPIYLFKKNSQHSIIFDHLLSNYLNSNFIQIDSTLDLSTYGFLEGTQKETKSIKKLADGAEESFIRVDLPRFTFSVTNSFMKLRANVLPTTIEYSLSLPDPPRKLPHCRGVVNIVSALIFQKTWDRSKVFIDAFNSETISVTLASRMFCFDFSINELCCGNDSTNSSNASSFSNDIHNDKSDDNASDDNKRRPFFRVFPIEIAYDQDKPLENLSHIKFSIFHTCFDDKYLLEDYMKIRDTEVYSKHGLYSYFDQSKILFSKLKSEINSPFYIKNILRAKKGTFIGFVRGIPLFSLEAFDKAAVLVLTTKNVFLYLTDIVKIYFKLISPIQIREYLKNPEDWIGKHPLHFLADFILEAICRDGYDVTKSMLAYRQRAGNIYVSADVDIKKSKSENTNHSIFNNSSTLINKDEEMVVYLRIAIPKVLVKKINCVKFNLYGTLLFESINEQDSPFTIQVDLKSERLDYVLELNSTINLLAFKNKVQSGATFNSKSIGMYRSSLQELCSLFTEFIYSFKSSISNEYTYEINYVSEEMKKAFCSDSELCVDSFYVIDTTMARKASLIQTTNSSVYLPPIIDISVCTIEGTENSIKVHTSLGLDLLVNLIGEHLHAIFSSLPIDVWPDSIILNVDFHNFFTYKCLSERNGIVSTIFYLKFLLLKNRIISLKIPINSPSKTFINGYGDLSLKSNPIYDENYSDSSNNDYDDSEFANDFVPVYFYSPNNRPGILERLLIRCKDYFCGAKYKNIVNFTPDQINTSFKLPPQILNQYTSYRNRMFSLKNANNLDLVFEMGSDDFSQIIMNLVSDSDACITHSFTEPFNSCMFDFTEHTPSSDKPIKPFFIFNMNSRNLLLLSVRIPFTVRFIDESAYLIGYANSFIRFVIMLKGCFMDSYMASRGYYLSIPIFFPTIDSIVDHLLPVKSVEYKEYHSCRSSGGYFKCFGNVKQQVKMFIFFRNAVICQNLNVQATPFSYNFVRLIDWLYYIFSNITTSKVNVFTGHVAVIEFRFPVDSDFLKGYGAYAIDSDRLIKLCLSLSESHSGTLTG</sequence>
<evidence type="ECO:0000256" key="1">
    <source>
        <dbReference type="SAM" id="Phobius"/>
    </source>
</evidence>
<protein>
    <submittedName>
        <fullName evidence="2">Uncharacterized protein</fullName>
    </submittedName>
</protein>
<organism evidence="2 3">
    <name type="scientific">Vittaforma corneae (strain ATCC 50505)</name>
    <name type="common">Microsporidian parasite</name>
    <name type="synonym">Nosema corneum</name>
    <dbReference type="NCBI Taxonomy" id="993615"/>
    <lineage>
        <taxon>Eukaryota</taxon>
        <taxon>Fungi</taxon>
        <taxon>Fungi incertae sedis</taxon>
        <taxon>Microsporidia</taxon>
        <taxon>Nosematidae</taxon>
        <taxon>Vittaforma</taxon>
    </lineage>
</organism>
<keyword evidence="1" id="KW-0472">Membrane</keyword>
<keyword evidence="1" id="KW-1133">Transmembrane helix</keyword>
<dbReference type="GeneID" id="19881483"/>
<keyword evidence="3" id="KW-1185">Reference proteome</keyword>
<keyword evidence="1" id="KW-0812">Transmembrane</keyword>